<comment type="similarity">
    <text evidence="1">Belongs to the methyltransferase superfamily. RsmH family.</text>
</comment>
<proteinExistence type="inferred from homology"/>
<evidence type="ECO:0000313" key="5">
    <source>
        <dbReference type="EMBL" id="CAD7239910.1"/>
    </source>
</evidence>
<evidence type="ECO:0000256" key="1">
    <source>
        <dbReference type="ARBA" id="ARBA00010396"/>
    </source>
</evidence>
<dbReference type="GO" id="GO:0071424">
    <property type="term" value="F:rRNA (cytosine-N4-)-methyltransferase activity"/>
    <property type="evidence" value="ECO:0007669"/>
    <property type="project" value="TreeGrafter"/>
</dbReference>
<evidence type="ECO:0000256" key="4">
    <source>
        <dbReference type="ARBA" id="ARBA00022691"/>
    </source>
</evidence>
<dbReference type="InterPro" id="IPR002903">
    <property type="entry name" value="RsmH"/>
</dbReference>
<dbReference type="GO" id="GO:0005737">
    <property type="term" value="C:cytoplasm"/>
    <property type="evidence" value="ECO:0007669"/>
    <property type="project" value="TreeGrafter"/>
</dbReference>
<reference evidence="5" key="1">
    <citation type="submission" date="2020-11" db="EMBL/GenBank/DDBJ databases">
        <authorList>
            <person name="Tran Van P."/>
        </authorList>
    </citation>
    <scope>NUCLEOTIDE SEQUENCE</scope>
</reference>
<gene>
    <name evidence="5" type="ORF">CTOB1V02_LOCUS17725</name>
</gene>
<dbReference type="AlphaFoldDB" id="A0A7R8ZXC0"/>
<dbReference type="OrthoDB" id="6356893at2759"/>
<dbReference type="PANTHER" id="PTHR11265">
    <property type="entry name" value="S-ADENOSYL-METHYLTRANSFERASE MRAW"/>
    <property type="match status" value="1"/>
</dbReference>
<organism evidence="5">
    <name type="scientific">Cyprideis torosa</name>
    <dbReference type="NCBI Taxonomy" id="163714"/>
    <lineage>
        <taxon>Eukaryota</taxon>
        <taxon>Metazoa</taxon>
        <taxon>Ecdysozoa</taxon>
        <taxon>Arthropoda</taxon>
        <taxon>Crustacea</taxon>
        <taxon>Oligostraca</taxon>
        <taxon>Ostracoda</taxon>
        <taxon>Podocopa</taxon>
        <taxon>Podocopida</taxon>
        <taxon>Cytherocopina</taxon>
        <taxon>Cytheroidea</taxon>
        <taxon>Cytherideidae</taxon>
        <taxon>Cyprideis</taxon>
    </lineage>
</organism>
<dbReference type="InterPro" id="IPR023397">
    <property type="entry name" value="SAM-dep_MeTrfase_MraW_recog"/>
</dbReference>
<dbReference type="SUPFAM" id="SSF81799">
    <property type="entry name" value="Putative methyltransferase TM0872, insert domain"/>
    <property type="match status" value="1"/>
</dbReference>
<keyword evidence="3" id="KW-0808">Transferase</keyword>
<evidence type="ECO:0000256" key="2">
    <source>
        <dbReference type="ARBA" id="ARBA00022603"/>
    </source>
</evidence>
<dbReference type="PANTHER" id="PTHR11265:SF0">
    <property type="entry name" value="12S RRNA N4-METHYLCYTIDINE METHYLTRANSFERASE"/>
    <property type="match status" value="1"/>
</dbReference>
<accession>A0A7R8ZXC0</accession>
<dbReference type="EMBL" id="OB747174">
    <property type="protein sequence ID" value="CAD7239910.1"/>
    <property type="molecule type" value="Genomic_DNA"/>
</dbReference>
<feature type="non-terminal residue" evidence="5">
    <location>
        <position position="112"/>
    </location>
</feature>
<name>A0A7R8ZXC0_9CRUS</name>
<dbReference type="GO" id="GO:0070475">
    <property type="term" value="P:rRNA base methylation"/>
    <property type="evidence" value="ECO:0007669"/>
    <property type="project" value="TreeGrafter"/>
</dbReference>
<sequence length="112" mass="12760">MRMDIRRPLTARDLVMTATEAELADIFFYYGEERQARRIAKMIVEERKTKDIASSMQLAALISRAVPRRFHPPKKHVATKVFQAIRIAVNMELENLSTFLEAASGVLKIGGR</sequence>
<evidence type="ECO:0000256" key="3">
    <source>
        <dbReference type="ARBA" id="ARBA00022679"/>
    </source>
</evidence>
<keyword evidence="4" id="KW-0949">S-adenosyl-L-methionine</keyword>
<dbReference type="Pfam" id="PF01795">
    <property type="entry name" value="Methyltransf_5"/>
    <property type="match status" value="1"/>
</dbReference>
<protein>
    <submittedName>
        <fullName evidence="5">Uncharacterized protein</fullName>
    </submittedName>
</protein>
<dbReference type="Gene3D" id="1.10.150.170">
    <property type="entry name" value="Putative methyltransferase TM0872, insert domain"/>
    <property type="match status" value="1"/>
</dbReference>
<keyword evidence="2" id="KW-0489">Methyltransferase</keyword>